<organism evidence="2 3">
    <name type="scientific">Thomasclavelia spiroformis</name>
    <dbReference type="NCBI Taxonomy" id="29348"/>
    <lineage>
        <taxon>Bacteria</taxon>
        <taxon>Bacillati</taxon>
        <taxon>Bacillota</taxon>
        <taxon>Erysipelotrichia</taxon>
        <taxon>Erysipelotrichales</taxon>
        <taxon>Coprobacillaceae</taxon>
        <taxon>Thomasclavelia</taxon>
    </lineage>
</organism>
<protein>
    <recommendedName>
        <fullName evidence="1">Plasmid pRiA4b Orf3-like domain-containing protein</fullName>
    </recommendedName>
</protein>
<dbReference type="Pfam" id="PF07929">
    <property type="entry name" value="PRiA4_ORF3"/>
    <property type="match status" value="1"/>
</dbReference>
<dbReference type="Gene3D" id="3.10.290.30">
    <property type="entry name" value="MM3350-like"/>
    <property type="match status" value="1"/>
</dbReference>
<evidence type="ECO:0000313" key="2">
    <source>
        <dbReference type="EMBL" id="OUQ06499.1"/>
    </source>
</evidence>
<dbReference type="SUPFAM" id="SSF159941">
    <property type="entry name" value="MM3350-like"/>
    <property type="match status" value="1"/>
</dbReference>
<gene>
    <name evidence="2" type="ORF">B5E91_00820</name>
</gene>
<sequence length="489" mass="57359">MIVKENFMRGYRLTIRLKNSSKPIYRVVELPGKLSFHDLHFIIQEIFGFENIFEYMFNLDLNDNNEVLESKLVNKMVFEYSYGFDYCWNFEINVMQLDDFDDIPKVIDFKGNNLCEDYSGVKEFEKLCDENNLDRFDVNFLNNILLRYQIEDVINNNEIKYDYIDVISEIKDLIDCRNFEGCLKYKINSNATIYWVIIKTIEGYVIEMFDDYDEMLEGFYNLYVGEINRAFGHFYTFILNNEKTEIADALDNDGKILAFYNEPGFIPSLIETEVSEDILNWLKDLAVALKNDSNISEVDEIIEINIKDFKFIDSNIYVHEPKVNINDFDNGYRGNEKIISSLTSNERTCLDIVTLPSLETCTTGELQIYAVIASESDYIIREVFLPDKNLMMETLIDIMIEFFNHNGVVKEITVNNLNIYFMIYSFLMDNGIKINEENIDLEISMAVADAFGINDEIDDISLNELFEEFEDEEVEIRLDDNLDKKELLN</sequence>
<reference evidence="3" key="1">
    <citation type="submission" date="2017-04" db="EMBL/GenBank/DDBJ databases">
        <title>Function of individual gut microbiota members based on whole genome sequencing of pure cultures obtained from chicken caecum.</title>
        <authorList>
            <person name="Medvecky M."/>
            <person name="Cejkova D."/>
            <person name="Polansky O."/>
            <person name="Karasova D."/>
            <person name="Kubasova T."/>
            <person name="Cizek A."/>
            <person name="Rychlik I."/>
        </authorList>
    </citation>
    <scope>NUCLEOTIDE SEQUENCE [LARGE SCALE GENOMIC DNA]</scope>
    <source>
        <strain evidence="3">An149</strain>
    </source>
</reference>
<dbReference type="InterPro" id="IPR024047">
    <property type="entry name" value="MM3350-like_sf"/>
</dbReference>
<dbReference type="InterPro" id="IPR012912">
    <property type="entry name" value="Plasmid_pRiA4b_Orf3-like"/>
</dbReference>
<dbReference type="Proteomes" id="UP000196258">
    <property type="component" value="Unassembled WGS sequence"/>
</dbReference>
<proteinExistence type="predicted"/>
<name>A0A1Y4QMI8_9FIRM</name>
<evidence type="ECO:0000313" key="3">
    <source>
        <dbReference type="Proteomes" id="UP000196258"/>
    </source>
</evidence>
<dbReference type="EMBL" id="NFLB01000001">
    <property type="protein sequence ID" value="OUQ06499.1"/>
    <property type="molecule type" value="Genomic_DNA"/>
</dbReference>
<evidence type="ECO:0000259" key="1">
    <source>
        <dbReference type="Pfam" id="PF07929"/>
    </source>
</evidence>
<accession>A0A1Y4QMI8</accession>
<comment type="caution">
    <text evidence="2">The sequence shown here is derived from an EMBL/GenBank/DDBJ whole genome shotgun (WGS) entry which is preliminary data.</text>
</comment>
<feature type="domain" description="Plasmid pRiA4b Orf3-like" evidence="1">
    <location>
        <begin position="10"/>
        <end position="129"/>
    </location>
</feature>
<dbReference type="AlphaFoldDB" id="A0A1Y4QMI8"/>